<accession>A0A239PZ16</accession>
<dbReference type="PROSITE" id="PS51257">
    <property type="entry name" value="PROKAR_LIPOPROTEIN"/>
    <property type="match status" value="1"/>
</dbReference>
<reference evidence="3 4" key="1">
    <citation type="submission" date="2017-07" db="EMBL/GenBank/DDBJ databases">
        <authorList>
            <person name="Sun Z.S."/>
            <person name="Albrecht U."/>
            <person name="Echele G."/>
            <person name="Lee C.C."/>
        </authorList>
    </citation>
    <scope>NUCLEOTIDE SEQUENCE [LARGE SCALE GENOMIC DNA]</scope>
    <source>
        <strain evidence="3 4">CGMCC 1.12710</strain>
    </source>
</reference>
<proteinExistence type="predicted"/>
<dbReference type="InterPro" id="IPR003646">
    <property type="entry name" value="SH3-like_bac-type"/>
</dbReference>
<evidence type="ECO:0000313" key="3">
    <source>
        <dbReference type="EMBL" id="SNT75504.1"/>
    </source>
</evidence>
<dbReference type="SMART" id="SM00287">
    <property type="entry name" value="SH3b"/>
    <property type="match status" value="1"/>
</dbReference>
<feature type="signal peptide" evidence="1">
    <location>
        <begin position="1"/>
        <end position="23"/>
    </location>
</feature>
<organism evidence="3 4">
    <name type="scientific">Amphiplicatus metriothermophilus</name>
    <dbReference type="NCBI Taxonomy" id="1519374"/>
    <lineage>
        <taxon>Bacteria</taxon>
        <taxon>Pseudomonadati</taxon>
        <taxon>Pseudomonadota</taxon>
        <taxon>Alphaproteobacteria</taxon>
        <taxon>Parvularculales</taxon>
        <taxon>Parvularculaceae</taxon>
        <taxon>Amphiplicatus</taxon>
    </lineage>
</organism>
<dbReference type="EMBL" id="FZQA01000008">
    <property type="protein sequence ID" value="SNT75504.1"/>
    <property type="molecule type" value="Genomic_DNA"/>
</dbReference>
<dbReference type="AlphaFoldDB" id="A0A239PZ16"/>
<name>A0A239PZ16_9PROT</name>
<dbReference type="Pfam" id="PF08239">
    <property type="entry name" value="SH3_3"/>
    <property type="match status" value="1"/>
</dbReference>
<keyword evidence="1" id="KW-0732">Signal</keyword>
<evidence type="ECO:0000259" key="2">
    <source>
        <dbReference type="SMART" id="SM00287"/>
    </source>
</evidence>
<keyword evidence="4" id="KW-1185">Reference proteome</keyword>
<dbReference type="OrthoDB" id="7335226at2"/>
<evidence type="ECO:0000313" key="4">
    <source>
        <dbReference type="Proteomes" id="UP000198346"/>
    </source>
</evidence>
<dbReference type="RefSeq" id="WP_089413191.1">
    <property type="nucleotide sequence ID" value="NZ_FZQA01000008.1"/>
</dbReference>
<gene>
    <name evidence="3" type="ORF">SAMN06297382_2773</name>
</gene>
<dbReference type="Proteomes" id="UP000198346">
    <property type="component" value="Unassembled WGS sequence"/>
</dbReference>
<sequence>MKNPAKLTLLRIAAAFGMMSAAACETGSIYGSGGGGVNFAVGSTLAASLSGRDVEALYPAFVSAMEAGRAGAPVAWRGPNASGEVTPGRYLVGNLRSDPQATLPLGAPISLADPMEIELGLHALTANSNVRAGPSLEARVLEQLPAGTGVDAVGKVAGKPWMLVALDGQIRGYIHESLMIKAPGAELMLAGGPMRRPHPCRAFEQTLSVGGRTDRWSGVACERGAGWRVEPAPENAPTRLF</sequence>
<evidence type="ECO:0000256" key="1">
    <source>
        <dbReference type="SAM" id="SignalP"/>
    </source>
</evidence>
<feature type="chain" id="PRO_5013212557" evidence="1">
    <location>
        <begin position="24"/>
        <end position="241"/>
    </location>
</feature>
<dbReference type="Gene3D" id="2.30.30.40">
    <property type="entry name" value="SH3 Domains"/>
    <property type="match status" value="1"/>
</dbReference>
<feature type="domain" description="SH3b" evidence="2">
    <location>
        <begin position="123"/>
        <end position="182"/>
    </location>
</feature>
<protein>
    <submittedName>
        <fullName evidence="3">SH3 domain-containing protein</fullName>
    </submittedName>
</protein>